<organism evidence="1 2">
    <name type="scientific">Enterococcus faecalis</name>
    <name type="common">Streptococcus faecalis</name>
    <dbReference type="NCBI Taxonomy" id="1351"/>
    <lineage>
        <taxon>Bacteria</taxon>
        <taxon>Bacillati</taxon>
        <taxon>Bacillota</taxon>
        <taxon>Bacilli</taxon>
        <taxon>Lactobacillales</taxon>
        <taxon>Enterococcaceae</taxon>
        <taxon>Enterococcus</taxon>
    </lineage>
</organism>
<sequence>MTAAPEKEKEVPVTNPTTPEKGNEAKPGNGGVTSGKQAAINAALADVGNSYATGWNQPGECLVSVRRLVSGRRY</sequence>
<accession>A0AC59HVC0</accession>
<evidence type="ECO:0000313" key="2">
    <source>
        <dbReference type="Proteomes" id="UP001317613"/>
    </source>
</evidence>
<gene>
    <name evidence="1" type="ORF">EfsSVR2332_36810</name>
</gene>
<protein>
    <submittedName>
        <fullName evidence="1">Uncharacterized protein</fullName>
    </submittedName>
</protein>
<dbReference type="Proteomes" id="UP001317613">
    <property type="component" value="Chromosome"/>
</dbReference>
<evidence type="ECO:0000313" key="1">
    <source>
        <dbReference type="EMBL" id="BDQ63603.1"/>
    </source>
</evidence>
<name>A0AC59HVC0_ENTFL</name>
<dbReference type="EMBL" id="AP026729">
    <property type="protein sequence ID" value="BDQ63603.1"/>
    <property type="molecule type" value="Genomic_DNA"/>
</dbReference>
<proteinExistence type="predicted"/>
<reference evidence="1" key="1">
    <citation type="submission" date="2022-08" db="EMBL/GenBank/DDBJ databases">
        <title>Molecular epidemiological analysis of five strains of VanD-type vancomycin-resistant Enterococcus faecalis.</title>
        <authorList>
            <person name="Mimura K."/>
            <person name="Hashimoto Y."/>
            <person name="Tomita H."/>
        </authorList>
    </citation>
    <scope>NUCLEOTIDE SEQUENCE</scope>
    <source>
        <strain evidence="1">SVR2332</strain>
    </source>
</reference>